<name>A0A0N5A5M5_PARTI</name>
<evidence type="ECO:0000313" key="1">
    <source>
        <dbReference type="Proteomes" id="UP000038045"/>
    </source>
</evidence>
<reference evidence="2" key="1">
    <citation type="submission" date="2017-02" db="UniProtKB">
        <authorList>
            <consortium name="WormBaseParasite"/>
        </authorList>
    </citation>
    <scope>IDENTIFICATION</scope>
</reference>
<dbReference type="Proteomes" id="UP000038045">
    <property type="component" value="Unplaced"/>
</dbReference>
<proteinExistence type="predicted"/>
<sequence length="109" mass="12799">MIRALNECYNLAFVTNSVLSIRIERLKTPLFNSAIRDLQSPDTFAQFYNNKRKVNHLYSGLFELQRDLIPDECRSKSGYLKTFLQIVHSELVLSPLFVFDIKKLENIMR</sequence>
<accession>A0A0N5A5M5</accession>
<dbReference type="WBParaSite" id="PTRK_0001700475.1">
    <property type="protein sequence ID" value="PTRK_0001700475.1"/>
    <property type="gene ID" value="PTRK_0001700475"/>
</dbReference>
<keyword evidence="1" id="KW-1185">Reference proteome</keyword>
<dbReference type="AlphaFoldDB" id="A0A0N5A5M5"/>
<organism evidence="1 2">
    <name type="scientific">Parastrongyloides trichosuri</name>
    <name type="common">Possum-specific nematode worm</name>
    <dbReference type="NCBI Taxonomy" id="131310"/>
    <lineage>
        <taxon>Eukaryota</taxon>
        <taxon>Metazoa</taxon>
        <taxon>Ecdysozoa</taxon>
        <taxon>Nematoda</taxon>
        <taxon>Chromadorea</taxon>
        <taxon>Rhabditida</taxon>
        <taxon>Tylenchina</taxon>
        <taxon>Panagrolaimomorpha</taxon>
        <taxon>Strongyloidoidea</taxon>
        <taxon>Strongyloididae</taxon>
        <taxon>Parastrongyloides</taxon>
    </lineage>
</organism>
<protein>
    <submittedName>
        <fullName evidence="2">DH domain-containing protein</fullName>
    </submittedName>
</protein>
<evidence type="ECO:0000313" key="2">
    <source>
        <dbReference type="WBParaSite" id="PTRK_0001700475.1"/>
    </source>
</evidence>